<proteinExistence type="predicted"/>
<gene>
    <name evidence="1" type="primary">Hypp7261</name>
    <name evidence="1" type="ORF">BLAG_LOCUS6978</name>
</gene>
<keyword evidence="2" id="KW-1185">Reference proteome</keyword>
<dbReference type="OrthoDB" id="5984808at2759"/>
<reference evidence="1" key="1">
    <citation type="submission" date="2022-01" db="EMBL/GenBank/DDBJ databases">
        <authorList>
            <person name="Braso-Vives M."/>
        </authorList>
    </citation>
    <scope>NUCLEOTIDE SEQUENCE</scope>
</reference>
<dbReference type="PANTHER" id="PTHR33198">
    <property type="entry name" value="ANK_REP_REGION DOMAIN-CONTAINING PROTEIN-RELATED"/>
    <property type="match status" value="1"/>
</dbReference>
<organism evidence="1 2">
    <name type="scientific">Branchiostoma lanceolatum</name>
    <name type="common">Common lancelet</name>
    <name type="synonym">Amphioxus lanceolatum</name>
    <dbReference type="NCBI Taxonomy" id="7740"/>
    <lineage>
        <taxon>Eukaryota</taxon>
        <taxon>Metazoa</taxon>
        <taxon>Chordata</taxon>
        <taxon>Cephalochordata</taxon>
        <taxon>Leptocardii</taxon>
        <taxon>Amphioxiformes</taxon>
        <taxon>Branchiostomatidae</taxon>
        <taxon>Branchiostoma</taxon>
    </lineage>
</organism>
<protein>
    <submittedName>
        <fullName evidence="1">Hypp7261 protein</fullName>
    </submittedName>
</protein>
<dbReference type="EMBL" id="OV696699">
    <property type="protein sequence ID" value="CAH1244319.1"/>
    <property type="molecule type" value="Genomic_DNA"/>
</dbReference>
<dbReference type="PANTHER" id="PTHR33198:SF19">
    <property type="entry name" value="CCHC-TYPE DOMAIN-CONTAINING PROTEIN"/>
    <property type="match status" value="1"/>
</dbReference>
<evidence type="ECO:0000313" key="2">
    <source>
        <dbReference type="Proteomes" id="UP000838412"/>
    </source>
</evidence>
<dbReference type="AlphaFoldDB" id="A0A8J9YZ50"/>
<name>A0A8J9YZ50_BRALA</name>
<sequence length="153" mass="17354">MALYLDLTVDDAVKKKKTFLYVIGEDARKVYETLTIVNNDNAPIAEKNRTVEQVMTASEAYCNPKKNETVERHKFFTRSQASGETFDEYLTELRTLAAECGFGAIKDSLIRDRILCGISDGKVRERLLRESDLCLKKCGEICCAAEVSLPYRR</sequence>
<evidence type="ECO:0000313" key="1">
    <source>
        <dbReference type="EMBL" id="CAH1244319.1"/>
    </source>
</evidence>
<accession>A0A8J9YZ50</accession>
<dbReference type="Proteomes" id="UP000838412">
    <property type="component" value="Chromosome 14"/>
</dbReference>